<comment type="subcellular location">
    <subcellularLocation>
        <location evidence="1">Cell outer membrane</location>
    </subcellularLocation>
</comment>
<evidence type="ECO:0000256" key="2">
    <source>
        <dbReference type="ARBA" id="ARBA00022729"/>
    </source>
</evidence>
<dbReference type="Pfam" id="PF13505">
    <property type="entry name" value="OMP_b-brl"/>
    <property type="match status" value="1"/>
</dbReference>
<sequence length="152" mass="16295">MGYNLTVAPSLVIGVGADYSPSSVTTSNQLPCNSCTGAYANYKINNRYSVYITPGYEIDKDKLVYVKAGYSGEKVTWQPQAVTGQSNVSMNASGFVAGLGYKQLIDKNLYVFGEGNYYSYSSVNGNSTGGQTLTVTTTPSAYQFLVGVGYKF</sequence>
<dbReference type="RefSeq" id="WP_112238558.1">
    <property type="nucleotide sequence ID" value="NZ_QMCH01000006.1"/>
</dbReference>
<organism evidence="4 5">
    <name type="scientific">Polynucleobacter paneuropaeus</name>
    <dbReference type="NCBI Taxonomy" id="2527775"/>
    <lineage>
        <taxon>Bacteria</taxon>
        <taxon>Pseudomonadati</taxon>
        <taxon>Pseudomonadota</taxon>
        <taxon>Betaproteobacteria</taxon>
        <taxon>Burkholderiales</taxon>
        <taxon>Burkholderiaceae</taxon>
        <taxon>Polynucleobacter</taxon>
    </lineage>
</organism>
<proteinExistence type="predicted"/>
<reference evidence="4 5" key="1">
    <citation type="submission" date="2018-06" db="EMBL/GenBank/DDBJ databases">
        <title>Genome of strain Polynucleobacter sp. FUKU-NW-11.</title>
        <authorList>
            <person name="Hahn M.W."/>
        </authorList>
    </citation>
    <scope>NUCLEOTIDE SEQUENCE [LARGE SCALE GENOMIC DNA]</scope>
    <source>
        <strain evidence="5">FUKU-NW11</strain>
    </source>
</reference>
<feature type="domain" description="Outer membrane protein beta-barrel" evidence="3">
    <location>
        <begin position="2"/>
        <end position="152"/>
    </location>
</feature>
<dbReference type="InterPro" id="IPR011250">
    <property type="entry name" value="OMP/PagP_B-barrel"/>
</dbReference>
<evidence type="ECO:0000259" key="3">
    <source>
        <dbReference type="Pfam" id="PF13505"/>
    </source>
</evidence>
<dbReference type="PROSITE" id="PS00695">
    <property type="entry name" value="ENT_VIR_OMP_2"/>
    <property type="match status" value="1"/>
</dbReference>
<dbReference type="InterPro" id="IPR027385">
    <property type="entry name" value="Beta-barrel_OMP"/>
</dbReference>
<protein>
    <recommendedName>
        <fullName evidence="3">Outer membrane protein beta-barrel domain-containing protein</fullName>
    </recommendedName>
</protein>
<dbReference type="InterPro" id="IPR000758">
    <property type="entry name" value="Enterovir_OMP"/>
</dbReference>
<dbReference type="Proteomes" id="UP000251072">
    <property type="component" value="Unassembled WGS sequence"/>
</dbReference>
<keyword evidence="2" id="KW-0732">Signal</keyword>
<gene>
    <name evidence="4" type="ORF">DP176_08160</name>
</gene>
<evidence type="ECO:0000256" key="1">
    <source>
        <dbReference type="ARBA" id="ARBA00004442"/>
    </source>
</evidence>
<dbReference type="SUPFAM" id="SSF56925">
    <property type="entry name" value="OMPA-like"/>
    <property type="match status" value="1"/>
</dbReference>
<dbReference type="EMBL" id="QMCH01000006">
    <property type="protein sequence ID" value="RAZ41237.1"/>
    <property type="molecule type" value="Genomic_DNA"/>
</dbReference>
<accession>A0ABX9FBR7</accession>
<evidence type="ECO:0000313" key="5">
    <source>
        <dbReference type="Proteomes" id="UP000251072"/>
    </source>
</evidence>
<evidence type="ECO:0000313" key="4">
    <source>
        <dbReference type="EMBL" id="RAZ41237.1"/>
    </source>
</evidence>
<keyword evidence="5" id="KW-1185">Reference proteome</keyword>
<name>A0ABX9FBR7_9BURK</name>
<comment type="caution">
    <text evidence="4">The sequence shown here is derived from an EMBL/GenBank/DDBJ whole genome shotgun (WGS) entry which is preliminary data.</text>
</comment>